<reference evidence="3" key="2">
    <citation type="submission" date="2015-01" db="EMBL/GenBank/DDBJ databases">
        <title>Evolutionary Origins and Diversification of the Mycorrhizal Mutualists.</title>
        <authorList>
            <consortium name="DOE Joint Genome Institute"/>
            <consortium name="Mycorrhizal Genomics Consortium"/>
            <person name="Kohler A."/>
            <person name="Kuo A."/>
            <person name="Nagy L.G."/>
            <person name="Floudas D."/>
            <person name="Copeland A."/>
            <person name="Barry K.W."/>
            <person name="Cichocki N."/>
            <person name="Veneault-Fourrey C."/>
            <person name="LaButti K."/>
            <person name="Lindquist E.A."/>
            <person name="Lipzen A."/>
            <person name="Lundell T."/>
            <person name="Morin E."/>
            <person name="Murat C."/>
            <person name="Riley R."/>
            <person name="Ohm R."/>
            <person name="Sun H."/>
            <person name="Tunlid A."/>
            <person name="Henrissat B."/>
            <person name="Grigoriev I.V."/>
            <person name="Hibbett D.S."/>
            <person name="Martin F."/>
        </authorList>
    </citation>
    <scope>NUCLEOTIDE SEQUENCE [LARGE SCALE GENOMIC DNA]</scope>
    <source>
        <strain evidence="3">LaAM-08-1</strain>
    </source>
</reference>
<feature type="compositionally biased region" description="Polar residues" evidence="1">
    <location>
        <begin position="778"/>
        <end position="788"/>
    </location>
</feature>
<feature type="compositionally biased region" description="Acidic residues" evidence="1">
    <location>
        <begin position="905"/>
        <end position="919"/>
    </location>
</feature>
<feature type="region of interest" description="Disordered" evidence="1">
    <location>
        <begin position="1028"/>
        <end position="1122"/>
    </location>
</feature>
<organism evidence="2 3">
    <name type="scientific">Laccaria amethystina LaAM-08-1</name>
    <dbReference type="NCBI Taxonomy" id="1095629"/>
    <lineage>
        <taxon>Eukaryota</taxon>
        <taxon>Fungi</taxon>
        <taxon>Dikarya</taxon>
        <taxon>Basidiomycota</taxon>
        <taxon>Agaricomycotina</taxon>
        <taxon>Agaricomycetes</taxon>
        <taxon>Agaricomycetidae</taxon>
        <taxon>Agaricales</taxon>
        <taxon>Agaricineae</taxon>
        <taxon>Hydnangiaceae</taxon>
        <taxon>Laccaria</taxon>
    </lineage>
</organism>
<evidence type="ECO:0000313" key="2">
    <source>
        <dbReference type="EMBL" id="KIK09136.1"/>
    </source>
</evidence>
<dbReference type="HOGENOM" id="CLU_274750_0_0_1"/>
<feature type="compositionally biased region" description="Basic and acidic residues" evidence="1">
    <location>
        <begin position="304"/>
        <end position="316"/>
    </location>
</feature>
<feature type="compositionally biased region" description="Basic and acidic residues" evidence="1">
    <location>
        <begin position="1181"/>
        <end position="1195"/>
    </location>
</feature>
<feature type="compositionally biased region" description="Low complexity" evidence="1">
    <location>
        <begin position="947"/>
        <end position="975"/>
    </location>
</feature>
<feature type="region of interest" description="Disordered" evidence="1">
    <location>
        <begin position="127"/>
        <end position="320"/>
    </location>
</feature>
<dbReference type="OrthoDB" id="3357439at2759"/>
<proteinExistence type="predicted"/>
<feature type="compositionally biased region" description="Polar residues" evidence="1">
    <location>
        <begin position="364"/>
        <end position="377"/>
    </location>
</feature>
<feature type="region of interest" description="Disordered" evidence="1">
    <location>
        <begin position="611"/>
        <end position="1012"/>
    </location>
</feature>
<protein>
    <submittedName>
        <fullName evidence="2">Uncharacterized protein</fullName>
    </submittedName>
</protein>
<feature type="compositionally biased region" description="Acidic residues" evidence="1">
    <location>
        <begin position="654"/>
        <end position="664"/>
    </location>
</feature>
<feature type="compositionally biased region" description="Polar residues" evidence="1">
    <location>
        <begin position="854"/>
        <end position="865"/>
    </location>
</feature>
<dbReference type="STRING" id="1095629.A0A0C9XVR5"/>
<feature type="compositionally biased region" description="Basic and acidic residues" evidence="1">
    <location>
        <begin position="1052"/>
        <end position="1061"/>
    </location>
</feature>
<feature type="compositionally biased region" description="Basic and acidic residues" evidence="1">
    <location>
        <begin position="397"/>
        <end position="416"/>
    </location>
</feature>
<feature type="region of interest" description="Disordered" evidence="1">
    <location>
        <begin position="333"/>
        <end position="483"/>
    </location>
</feature>
<feature type="compositionally biased region" description="Polar residues" evidence="1">
    <location>
        <begin position="1062"/>
        <end position="1071"/>
    </location>
</feature>
<accession>A0A0C9XVR5</accession>
<gene>
    <name evidence="2" type="ORF">K443DRAFT_823</name>
</gene>
<dbReference type="EMBL" id="KN838539">
    <property type="protein sequence ID" value="KIK09136.1"/>
    <property type="molecule type" value="Genomic_DNA"/>
</dbReference>
<feature type="compositionally biased region" description="Polar residues" evidence="1">
    <location>
        <begin position="1138"/>
        <end position="1156"/>
    </location>
</feature>
<keyword evidence="3" id="KW-1185">Reference proteome</keyword>
<feature type="compositionally biased region" description="Acidic residues" evidence="1">
    <location>
        <begin position="1167"/>
        <end position="1180"/>
    </location>
</feature>
<dbReference type="Proteomes" id="UP000054477">
    <property type="component" value="Unassembled WGS sequence"/>
</dbReference>
<sequence>METSKKRKRDIDYPRITYDVADRTFDRLFKEESLGEMKEVVRKKMGYSSDVPLHLAQLRDGKTVDLEDDDDFDAFCAATYAVPVIVVRVTVGKPTIGPVATLERSEASQVTLPVNLPGSCLIPQEAGAGASAAQTDEDNNELTSRVQKSAKKRKMSRTDASSGEKKAISKDTVPINGSEATFELGATTDSVQKKGVEQANAGGEKKRKRKKDSEEAELPQGSLARESVVNKSPTFVTEKSKKKKAKAADHDATTSEAAPRSAGPPKAITSELPQDVQAASNVTKPEKLKKSKNNSKTSSAVVEVRGDEAEPPDDRLANPLPFAAQLAEVINQAGENKKLPMPSEQLLAKKKRGKNEKEFKPINRNKSALEPSSQSKNKVAASETDDTTEGETSNSEGKSKSSSRETETSLGKKDAKASLQKIMARRGISTASKTSAQEPTAPKETENAAVKVKTSKPPKIKVTEVQPNGVEPRARKRPSGIQSCPICKESPLHLRFQCPVVIRGVEALETRLAELQEDTSEDQSPLIGELKMMIERKRKTKQPKTKVISDNSTTLLGSSKVAAVVKAPQADGKISILKDLPVPGALSALGSVSYTDLDLEAIIRGPRVSLTADNIPSTDTSEEELDESNTEGLLEDEEVAAKVKYPRKRLSSESSDEDEDEEDESNKPVDTPRQRFSPLLVNTTACEPRRSPPSGSSDNGDRSFMEVDGQGESVEVDNTGDTAFSEALADDTAVFKVANDNRPPDAQTSERHQTDDDSDTAVASQKNEGDSAVPVPIETTSNAGNDSTEPAEIPESPEVPHSPIIGSSQIPPLESTPKLSRSMRTRARQLLAKSGAYSGGSPMTKAMKLLSSIHKGNSPSLQGNEDSVARRTRTATKSLSQVPIPALTARVIKPPLATRSHPQAQEEEEEEEEEEEDGDSPAAVPNPSQSSVLHGKTPAKPSSKASATTKARGKTPAKAPPKTAAKGSKAASKAGARGRGKANHVNREEANAFDTDINGEDSHVPEQASLNTWEVLNDSSSQVGDITMMMEDELQSSPSTQTPFPKFTNGKSTKESEHDPASQDNGPSTTKEPLFILTESQPGFPYSQWATGHGPESANDSEDEEEVAAVVKPQLARQMASHSFRRLTDITASQQLFQAPITMQPSQLASSKNTPNDPYGRKGKESESEESDTGSDSDEDTPTHIPKERRAGRVK</sequence>
<feature type="region of interest" description="Disordered" evidence="1">
    <location>
        <begin position="1138"/>
        <end position="1195"/>
    </location>
</feature>
<reference evidence="2 3" key="1">
    <citation type="submission" date="2014-04" db="EMBL/GenBank/DDBJ databases">
        <authorList>
            <consortium name="DOE Joint Genome Institute"/>
            <person name="Kuo A."/>
            <person name="Kohler A."/>
            <person name="Nagy L.G."/>
            <person name="Floudas D."/>
            <person name="Copeland A."/>
            <person name="Barry K.W."/>
            <person name="Cichocki N."/>
            <person name="Veneault-Fourrey C."/>
            <person name="LaButti K."/>
            <person name="Lindquist E.A."/>
            <person name="Lipzen A."/>
            <person name="Lundell T."/>
            <person name="Morin E."/>
            <person name="Murat C."/>
            <person name="Sun H."/>
            <person name="Tunlid A."/>
            <person name="Henrissat B."/>
            <person name="Grigoriev I.V."/>
            <person name="Hibbett D.S."/>
            <person name="Martin F."/>
            <person name="Nordberg H.P."/>
            <person name="Cantor M.N."/>
            <person name="Hua S.X."/>
        </authorList>
    </citation>
    <scope>NUCLEOTIDE SEQUENCE [LARGE SCALE GENOMIC DNA]</scope>
    <source>
        <strain evidence="2 3">LaAM-08-1</strain>
    </source>
</reference>
<feature type="compositionally biased region" description="Acidic residues" evidence="1">
    <location>
        <begin position="620"/>
        <end position="638"/>
    </location>
</feature>
<evidence type="ECO:0000313" key="3">
    <source>
        <dbReference type="Proteomes" id="UP000054477"/>
    </source>
</evidence>
<name>A0A0C9XVR5_9AGAR</name>
<evidence type="ECO:0000256" key="1">
    <source>
        <dbReference type="SAM" id="MobiDB-lite"/>
    </source>
</evidence>
<feature type="compositionally biased region" description="Polar residues" evidence="1">
    <location>
        <begin position="429"/>
        <end position="438"/>
    </location>
</feature>
<dbReference type="AlphaFoldDB" id="A0A0C9XVR5"/>